<dbReference type="RefSeq" id="WP_048214345.1">
    <property type="nucleotide sequence ID" value="NZ_AP022378.1"/>
</dbReference>
<dbReference type="PROSITE" id="PS00600">
    <property type="entry name" value="AA_TRANSFER_CLASS_3"/>
    <property type="match status" value="1"/>
</dbReference>
<accession>A0A5B0TH51</accession>
<evidence type="ECO:0000313" key="12">
    <source>
        <dbReference type="Proteomes" id="UP001302613"/>
    </source>
</evidence>
<evidence type="ECO:0000313" key="10">
    <source>
        <dbReference type="Proteomes" id="UP000323297"/>
    </source>
</evidence>
<dbReference type="GO" id="GO:0006526">
    <property type="term" value="P:L-arginine biosynthetic process"/>
    <property type="evidence" value="ECO:0007669"/>
    <property type="project" value="UniProtKB-ARBA"/>
</dbReference>
<reference evidence="8 11" key="2">
    <citation type="submission" date="2023-10" db="EMBL/GenBank/DDBJ databases">
        <title>Fecal carriage and genetic characteristics of carbapenem-resistant Enterobacterales among healthy adults from four provinces of China.</title>
        <authorList>
            <person name="Li Y."/>
            <person name="Zhang R."/>
        </authorList>
    </citation>
    <scope>NUCLEOTIDE SEQUENCE [LARGE SCALE GENOMIC DNA]</scope>
    <source>
        <strain evidence="8 11">HN-71</strain>
    </source>
</reference>
<dbReference type="EMBL" id="JAWPAZ010000001">
    <property type="protein sequence ID" value="MDW2632687.1"/>
    <property type="molecule type" value="Genomic_DNA"/>
</dbReference>
<comment type="function">
    <text evidence="6">Catalyzes the transamination of N(2)-succinylornithine and alpha-ketoglutarate into N(2)-succinylglutamate semialdehyde and glutamate. Can also act as an acetylornithine aminotransferase.</text>
</comment>
<keyword evidence="4 6" id="KW-0808">Transferase</keyword>
<dbReference type="GO" id="GO:0030170">
    <property type="term" value="F:pyridoxal phosphate binding"/>
    <property type="evidence" value="ECO:0007669"/>
    <property type="project" value="UniProtKB-UniRule"/>
</dbReference>
<gene>
    <name evidence="6" type="primary">astC</name>
    <name evidence="6" type="synonym">argM</name>
    <name evidence="7" type="ORF">D3H66_00850</name>
    <name evidence="9" type="ORF">RY846_13935</name>
    <name evidence="8" type="ORF">RYZ90_02305</name>
</gene>
<dbReference type="EC" id="2.6.1.81" evidence="6"/>
<dbReference type="HAMAP" id="MF_01107">
    <property type="entry name" value="ArgD_aminotrans_3"/>
    <property type="match status" value="1"/>
</dbReference>
<dbReference type="EMBL" id="VTZD01000003">
    <property type="protein sequence ID" value="KAA1146297.1"/>
    <property type="molecule type" value="Genomic_DNA"/>
</dbReference>
<dbReference type="InterPro" id="IPR015421">
    <property type="entry name" value="PyrdxlP-dep_Trfase_major"/>
</dbReference>
<dbReference type="GO" id="GO:0042802">
    <property type="term" value="F:identical protein binding"/>
    <property type="evidence" value="ECO:0007669"/>
    <property type="project" value="TreeGrafter"/>
</dbReference>
<dbReference type="InterPro" id="IPR015422">
    <property type="entry name" value="PyrdxlP-dep_Trfase_small"/>
</dbReference>
<dbReference type="InterPro" id="IPR049704">
    <property type="entry name" value="Aminotrans_3_PPA_site"/>
</dbReference>
<evidence type="ECO:0000256" key="6">
    <source>
        <dbReference type="HAMAP-Rule" id="MF_01173"/>
    </source>
</evidence>
<dbReference type="SUPFAM" id="SSF53383">
    <property type="entry name" value="PLP-dependent transferases"/>
    <property type="match status" value="1"/>
</dbReference>
<dbReference type="Gene3D" id="3.40.640.10">
    <property type="entry name" value="Type I PLP-dependent aspartate aminotransferase-like (Major domain)"/>
    <property type="match status" value="1"/>
</dbReference>
<dbReference type="InterPro" id="IPR015424">
    <property type="entry name" value="PyrdxlP-dep_Trfase"/>
</dbReference>
<dbReference type="InterPro" id="IPR050103">
    <property type="entry name" value="Class-III_PLP-dep_AT"/>
</dbReference>
<proteinExistence type="inferred from homology"/>
<evidence type="ECO:0000256" key="2">
    <source>
        <dbReference type="ARBA" id="ARBA00022503"/>
    </source>
</evidence>
<evidence type="ECO:0000313" key="9">
    <source>
        <dbReference type="EMBL" id="WOH41757.1"/>
    </source>
</evidence>
<evidence type="ECO:0000313" key="8">
    <source>
        <dbReference type="EMBL" id="MDW2632687.1"/>
    </source>
</evidence>
<evidence type="ECO:0000256" key="5">
    <source>
        <dbReference type="ARBA" id="ARBA00022898"/>
    </source>
</evidence>
<dbReference type="NCBIfam" id="NF003468">
    <property type="entry name" value="PRK05093.1"/>
    <property type="match status" value="1"/>
</dbReference>
<dbReference type="UniPathway" id="UPA00185">
    <property type="reaction ID" value="UER00281"/>
</dbReference>
<comment type="pathway">
    <text evidence="6">Amino-acid degradation; L-arginine degradation via AST pathway; L-glutamate and succinate from L-arginine: step 3/5.</text>
</comment>
<keyword evidence="12" id="KW-1185">Reference proteome</keyword>
<reference evidence="7 10" key="1">
    <citation type="submission" date="2019-08" db="EMBL/GenBank/DDBJ databases">
        <title>Draft genome sequence of Citrobacter portucalensis strain isolated from green turtle.</title>
        <authorList>
            <person name="Fernandes M.R."/>
            <person name="Sellera F.P."/>
            <person name="Goldeberg D.W."/>
            <person name="Costa D.C."/>
            <person name="Lincopan N."/>
        </authorList>
    </citation>
    <scope>NUCLEOTIDE SEQUENCE [LARGE SCALE GENOMIC DNA]</scope>
    <source>
        <strain evidence="7 10">TV06</strain>
    </source>
</reference>
<dbReference type="NCBIfam" id="NF002325">
    <property type="entry name" value="PRK01278.1"/>
    <property type="match status" value="1"/>
</dbReference>
<comment type="catalytic activity">
    <reaction evidence="6">
        <text>N(2)-succinyl-L-ornithine + 2-oxoglutarate = N-succinyl-L-glutamate 5-semialdehyde + L-glutamate</text>
        <dbReference type="Rhea" id="RHEA:16953"/>
        <dbReference type="ChEBI" id="CHEBI:16810"/>
        <dbReference type="ChEBI" id="CHEBI:29985"/>
        <dbReference type="ChEBI" id="CHEBI:58514"/>
        <dbReference type="ChEBI" id="CHEBI:58520"/>
        <dbReference type="EC" id="2.6.1.81"/>
    </reaction>
</comment>
<dbReference type="GO" id="GO:0043825">
    <property type="term" value="F:succinylornithine transaminase activity"/>
    <property type="evidence" value="ECO:0007669"/>
    <property type="project" value="UniProtKB-EC"/>
</dbReference>
<dbReference type="Proteomes" id="UP000323297">
    <property type="component" value="Unassembled WGS sequence"/>
</dbReference>
<dbReference type="NCBIfam" id="TIGR03246">
    <property type="entry name" value="arg_catab_astC"/>
    <property type="match status" value="1"/>
</dbReference>
<keyword evidence="2 6" id="KW-0056">Arginine metabolism</keyword>
<dbReference type="GO" id="GO:0006593">
    <property type="term" value="P:L-ornithine catabolic process"/>
    <property type="evidence" value="ECO:0007669"/>
    <property type="project" value="InterPro"/>
</dbReference>
<organism evidence="7 10">
    <name type="scientific">Citrobacter portucalensis</name>
    <dbReference type="NCBI Taxonomy" id="1639133"/>
    <lineage>
        <taxon>Bacteria</taxon>
        <taxon>Pseudomonadati</taxon>
        <taxon>Pseudomonadota</taxon>
        <taxon>Gammaproteobacteria</taxon>
        <taxon>Enterobacterales</taxon>
        <taxon>Enterobacteriaceae</taxon>
        <taxon>Citrobacter</taxon>
        <taxon>Citrobacter freundii complex</taxon>
    </lineage>
</organism>
<dbReference type="FunFam" id="3.40.640.10:FF:000004">
    <property type="entry name" value="Acetylornithine aminotransferase"/>
    <property type="match status" value="1"/>
</dbReference>
<keyword evidence="3 6" id="KW-0032">Aminotransferase</keyword>
<evidence type="ECO:0000256" key="1">
    <source>
        <dbReference type="ARBA" id="ARBA00001933"/>
    </source>
</evidence>
<dbReference type="EMBL" id="CP136601">
    <property type="protein sequence ID" value="WOH41757.1"/>
    <property type="molecule type" value="Genomic_DNA"/>
</dbReference>
<dbReference type="GO" id="GO:0019545">
    <property type="term" value="P:L-arginine catabolic process to succinate"/>
    <property type="evidence" value="ECO:0007669"/>
    <property type="project" value="UniProtKB-UniRule"/>
</dbReference>
<evidence type="ECO:0000313" key="11">
    <source>
        <dbReference type="Proteomes" id="UP001269984"/>
    </source>
</evidence>
<evidence type="ECO:0000313" key="7">
    <source>
        <dbReference type="EMBL" id="KAA1146297.1"/>
    </source>
</evidence>
<dbReference type="GeneID" id="86976762"/>
<dbReference type="Gene3D" id="3.90.1150.10">
    <property type="entry name" value="Aspartate Aminotransferase, domain 1"/>
    <property type="match status" value="1"/>
</dbReference>
<dbReference type="Pfam" id="PF00202">
    <property type="entry name" value="Aminotran_3"/>
    <property type="match status" value="1"/>
</dbReference>
<dbReference type="GO" id="GO:0019544">
    <property type="term" value="P:L-arginine catabolic process to L-glutamate"/>
    <property type="evidence" value="ECO:0007669"/>
    <property type="project" value="UniProtKB-UniRule"/>
</dbReference>
<dbReference type="PIRSF" id="PIRSF000521">
    <property type="entry name" value="Transaminase_4ab_Lys_Orn"/>
    <property type="match status" value="1"/>
</dbReference>
<comment type="cofactor">
    <cofactor evidence="1 6">
        <name>pyridoxal 5'-phosphate</name>
        <dbReference type="ChEBI" id="CHEBI:597326"/>
    </cofactor>
</comment>
<reference evidence="9 12" key="3">
    <citation type="submission" date="2023-10" db="EMBL/GenBank/DDBJ databases">
        <title>SFO-1, KPC-2, NDM-1 were first reported in Portuguese citrobacter collected clinically.</title>
        <authorList>
            <person name="Guo K."/>
        </authorList>
    </citation>
    <scope>NUCLEOTIDE SEQUENCE [LARGE SCALE GENOMIC DNA]</scope>
    <source>
        <strain evidence="9 12">L2724hy</strain>
    </source>
</reference>
<dbReference type="NCBIfam" id="NF009047">
    <property type="entry name" value="PRK12381.1"/>
    <property type="match status" value="1"/>
</dbReference>
<dbReference type="PANTHER" id="PTHR11986">
    <property type="entry name" value="AMINOTRANSFERASE CLASS III"/>
    <property type="match status" value="1"/>
</dbReference>
<dbReference type="PANTHER" id="PTHR11986:SF113">
    <property type="entry name" value="SUCCINYLORNITHINE TRANSAMINASE"/>
    <property type="match status" value="1"/>
</dbReference>
<dbReference type="InterPro" id="IPR005814">
    <property type="entry name" value="Aminotrans_3"/>
</dbReference>
<evidence type="ECO:0000256" key="3">
    <source>
        <dbReference type="ARBA" id="ARBA00022576"/>
    </source>
</evidence>
<dbReference type="InterPro" id="IPR026330">
    <property type="entry name" value="SOAT"/>
</dbReference>
<sequence>MSLSITRENFDEWMMPVYAPAPFIPVRGEGSRLWDQQGKEYIDFAGGIAVNALGHAHPALREALNDQASKFWHTGNGYTNEPVLRLAKKLIDATFAERIFFCNSGAEANEAALKLARKYAHDRFGSQKSGIVAFKNAFHGRTLFTVSAGGQPAYSQDFAPLPPDIRHAVYNDLDSASQLIDDTTCAVIVEPVQGEGGVVPATKAFLQGLRELCDRHNALLIFDEVQTGVGRTGELYAYMHYGVTPDLLTTAKALGGGFPIGALLATERCASVMTVGTHGTTYGGNPLATAVAGKLLEIVNTPEVLNGVKQRHDWFVERINAINERFGLFSEIRGLGLLIGCVLNAEFAGKAKLISQEAAVAGVMVLIAGANVVRFAPALNVSEEEVATGLDRFALACERIKAGGSS</sequence>
<dbReference type="CDD" id="cd00610">
    <property type="entry name" value="OAT_like"/>
    <property type="match status" value="1"/>
</dbReference>
<comment type="similarity">
    <text evidence="6">Belongs to the class-III pyridoxal-phosphate-dependent aminotransferase family. AstC subfamily.</text>
</comment>
<dbReference type="AlphaFoldDB" id="A0A5B0TH51"/>
<dbReference type="InterPro" id="IPR017652">
    <property type="entry name" value="Ac/SucOrn_transaminase_bac"/>
</dbReference>
<dbReference type="InterPro" id="IPR004636">
    <property type="entry name" value="AcOrn/SuccOrn_fam"/>
</dbReference>
<keyword evidence="5 6" id="KW-0663">Pyridoxal phosphate</keyword>
<dbReference type="HAMAP" id="MF_01173">
    <property type="entry name" value="AstC_aminotrans_3"/>
    <property type="match status" value="1"/>
</dbReference>
<dbReference type="Proteomes" id="UP001269984">
    <property type="component" value="Unassembled WGS sequence"/>
</dbReference>
<feature type="modified residue" description="N6-(pyridoxal phosphate)lysine" evidence="6">
    <location>
        <position position="252"/>
    </location>
</feature>
<dbReference type="Proteomes" id="UP001302613">
    <property type="component" value="Chromosome"/>
</dbReference>
<dbReference type="NCBIfam" id="TIGR00707">
    <property type="entry name" value="argD"/>
    <property type="match status" value="1"/>
</dbReference>
<protein>
    <recommendedName>
        <fullName evidence="6">Succinylornithine transaminase</fullName>
        <ecNumber evidence="6">2.6.1.81</ecNumber>
    </recommendedName>
    <alternativeName>
        <fullName evidence="6">Succinylornithine aminotransferase</fullName>
    </alternativeName>
</protein>
<name>A0A5B0TH51_9ENTR</name>
<evidence type="ECO:0000256" key="4">
    <source>
        <dbReference type="ARBA" id="ARBA00022679"/>
    </source>
</evidence>